<keyword evidence="7" id="KW-1185">Reference proteome</keyword>
<keyword evidence="3" id="KW-0804">Transcription</keyword>
<evidence type="ECO:0000256" key="2">
    <source>
        <dbReference type="ARBA" id="ARBA00023125"/>
    </source>
</evidence>
<dbReference type="InterPro" id="IPR050204">
    <property type="entry name" value="AraC_XylS_family_regulators"/>
</dbReference>
<dbReference type="InterPro" id="IPR009057">
    <property type="entry name" value="Homeodomain-like_sf"/>
</dbReference>
<dbReference type="SUPFAM" id="SSF55785">
    <property type="entry name" value="PYP-like sensor domain (PAS domain)"/>
    <property type="match status" value="1"/>
</dbReference>
<dbReference type="EMBL" id="JAADZU010000037">
    <property type="protein sequence ID" value="NDK90431.1"/>
    <property type="molecule type" value="Genomic_DNA"/>
</dbReference>
<dbReference type="GO" id="GO:0003700">
    <property type="term" value="F:DNA-binding transcription factor activity"/>
    <property type="evidence" value="ECO:0007669"/>
    <property type="project" value="InterPro"/>
</dbReference>
<dbReference type="Proteomes" id="UP000466307">
    <property type="component" value="Unassembled WGS sequence"/>
</dbReference>
<feature type="region of interest" description="Disordered" evidence="4">
    <location>
        <begin position="23"/>
        <end position="43"/>
    </location>
</feature>
<accession>A0A7K3LQS8</accession>
<keyword evidence="1" id="KW-0805">Transcription regulation</keyword>
<dbReference type="Gene3D" id="3.30.450.20">
    <property type="entry name" value="PAS domain"/>
    <property type="match status" value="1"/>
</dbReference>
<sequence length="309" mass="33748">MWPSASGGCTSSWWSFRALTGGSGWDASSRSPDGGQEKGKIRDLPDTLRIELRKRPGNRGVTEWCHDWAVTSAPDRWLSTVVDTVWQPLWVIGADGAIEYANEAAGRALGISDHADLHGRSSHDTLHAFHLNGTPYPAEECPIVQAARGHRKASGTETFATAAGHRFTAQWRISALPGHQLRLLAFHPQRSAPPMPSSEAGALPSVAVLREQVARSFRDPDLTPRRLAHDNHISLRTLQAILARAHASPAALIRRHRLDHARDLLRSGVPPRAAAVEAGFSEPDTFTRAFRREFGVTPATYARQVGSGR</sequence>
<dbReference type="GO" id="GO:0043565">
    <property type="term" value="F:sequence-specific DNA binding"/>
    <property type="evidence" value="ECO:0007669"/>
    <property type="project" value="InterPro"/>
</dbReference>
<evidence type="ECO:0000256" key="3">
    <source>
        <dbReference type="ARBA" id="ARBA00023163"/>
    </source>
</evidence>
<dbReference type="InterPro" id="IPR018060">
    <property type="entry name" value="HTH_AraC"/>
</dbReference>
<evidence type="ECO:0000313" key="6">
    <source>
        <dbReference type="EMBL" id="NDK90431.1"/>
    </source>
</evidence>
<dbReference type="CDD" id="cd00130">
    <property type="entry name" value="PAS"/>
    <property type="match status" value="1"/>
</dbReference>
<dbReference type="SUPFAM" id="SSF46689">
    <property type="entry name" value="Homeodomain-like"/>
    <property type="match status" value="1"/>
</dbReference>
<dbReference type="PANTHER" id="PTHR46796">
    <property type="entry name" value="HTH-TYPE TRANSCRIPTIONAL ACTIVATOR RHAS-RELATED"/>
    <property type="match status" value="1"/>
</dbReference>
<proteinExistence type="predicted"/>
<dbReference type="Gene3D" id="1.10.10.60">
    <property type="entry name" value="Homeodomain-like"/>
    <property type="match status" value="1"/>
</dbReference>
<dbReference type="PROSITE" id="PS01124">
    <property type="entry name" value="HTH_ARAC_FAMILY_2"/>
    <property type="match status" value="1"/>
</dbReference>
<comment type="caution">
    <text evidence="6">The sequence shown here is derived from an EMBL/GenBank/DDBJ whole genome shotgun (WGS) entry which is preliminary data.</text>
</comment>
<dbReference type="Pfam" id="PF12833">
    <property type="entry name" value="HTH_18"/>
    <property type="match status" value="1"/>
</dbReference>
<evidence type="ECO:0000256" key="4">
    <source>
        <dbReference type="SAM" id="MobiDB-lite"/>
    </source>
</evidence>
<gene>
    <name evidence="6" type="ORF">GYA93_12700</name>
</gene>
<feature type="domain" description="HTH araC/xylS-type" evidence="5">
    <location>
        <begin position="207"/>
        <end position="304"/>
    </location>
</feature>
<dbReference type="InterPro" id="IPR035965">
    <property type="entry name" value="PAS-like_dom_sf"/>
</dbReference>
<dbReference type="InterPro" id="IPR000014">
    <property type="entry name" value="PAS"/>
</dbReference>
<organism evidence="6 7">
    <name type="scientific">Gordonia desulfuricans</name>
    <dbReference type="NCBI Taxonomy" id="89051"/>
    <lineage>
        <taxon>Bacteria</taxon>
        <taxon>Bacillati</taxon>
        <taxon>Actinomycetota</taxon>
        <taxon>Actinomycetes</taxon>
        <taxon>Mycobacteriales</taxon>
        <taxon>Gordoniaceae</taxon>
        <taxon>Gordonia</taxon>
    </lineage>
</organism>
<evidence type="ECO:0000259" key="5">
    <source>
        <dbReference type="PROSITE" id="PS01124"/>
    </source>
</evidence>
<name>A0A7K3LQS8_9ACTN</name>
<protein>
    <submittedName>
        <fullName evidence="6">Helix-turn-helix domain-containing protein</fullName>
    </submittedName>
</protein>
<dbReference type="SMART" id="SM00342">
    <property type="entry name" value="HTH_ARAC"/>
    <property type="match status" value="1"/>
</dbReference>
<evidence type="ECO:0000313" key="7">
    <source>
        <dbReference type="Proteomes" id="UP000466307"/>
    </source>
</evidence>
<keyword evidence="2" id="KW-0238">DNA-binding</keyword>
<dbReference type="AlphaFoldDB" id="A0A7K3LQS8"/>
<reference evidence="6 7" key="1">
    <citation type="submission" date="2020-01" db="EMBL/GenBank/DDBJ databases">
        <title>Investigation of new actinobacteria for the biodesulphurisation of diesel fuel.</title>
        <authorList>
            <person name="Athi Narayanan S.M."/>
        </authorList>
    </citation>
    <scope>NUCLEOTIDE SEQUENCE [LARGE SCALE GENOMIC DNA]</scope>
    <source>
        <strain evidence="6 7">213E</strain>
    </source>
</reference>
<evidence type="ECO:0000256" key="1">
    <source>
        <dbReference type="ARBA" id="ARBA00023015"/>
    </source>
</evidence>